<evidence type="ECO:0000313" key="5">
    <source>
        <dbReference type="Proteomes" id="UP001222325"/>
    </source>
</evidence>
<dbReference type="Pfam" id="PF17390">
    <property type="entry name" value="Bac_rhamnosid_C"/>
    <property type="match status" value="1"/>
</dbReference>
<dbReference type="InterPro" id="IPR012341">
    <property type="entry name" value="6hp_glycosidase-like_sf"/>
</dbReference>
<dbReference type="GO" id="GO:0016787">
    <property type="term" value="F:hydrolase activity"/>
    <property type="evidence" value="ECO:0007669"/>
    <property type="project" value="UniProtKB-KW"/>
</dbReference>
<dbReference type="InterPro" id="IPR008928">
    <property type="entry name" value="6-hairpin_glycosidase_sf"/>
</dbReference>
<dbReference type="Proteomes" id="UP001222325">
    <property type="component" value="Unassembled WGS sequence"/>
</dbReference>
<dbReference type="InterPro" id="IPR035396">
    <property type="entry name" value="Bac_rhamnosid6H"/>
</dbReference>
<evidence type="ECO:0000256" key="1">
    <source>
        <dbReference type="SAM" id="SignalP"/>
    </source>
</evidence>
<gene>
    <name evidence="4" type="ORF">B0H15DRAFT_789686</name>
</gene>
<keyword evidence="4" id="KW-0378">Hydrolase</keyword>
<proteinExistence type="predicted"/>
<feature type="domain" description="Alpha-L-rhamnosidase six-hairpin glycosidase" evidence="2">
    <location>
        <begin position="246"/>
        <end position="464"/>
    </location>
</feature>
<dbReference type="EMBL" id="JARJCN010000073">
    <property type="protein sequence ID" value="KAJ7077385.1"/>
    <property type="molecule type" value="Genomic_DNA"/>
</dbReference>
<evidence type="ECO:0000259" key="2">
    <source>
        <dbReference type="Pfam" id="PF17389"/>
    </source>
</evidence>
<evidence type="ECO:0000313" key="4">
    <source>
        <dbReference type="EMBL" id="KAJ7077385.1"/>
    </source>
</evidence>
<dbReference type="InterPro" id="IPR035398">
    <property type="entry name" value="Bac_rhamnosid_C"/>
</dbReference>
<keyword evidence="1" id="KW-0732">Signal</keyword>
<reference evidence="4" key="1">
    <citation type="submission" date="2023-03" db="EMBL/GenBank/DDBJ databases">
        <title>Massive genome expansion in bonnet fungi (Mycena s.s.) driven by repeated elements and novel gene families across ecological guilds.</title>
        <authorList>
            <consortium name="Lawrence Berkeley National Laboratory"/>
            <person name="Harder C.B."/>
            <person name="Miyauchi S."/>
            <person name="Viragh M."/>
            <person name="Kuo A."/>
            <person name="Thoen E."/>
            <person name="Andreopoulos B."/>
            <person name="Lu D."/>
            <person name="Skrede I."/>
            <person name="Drula E."/>
            <person name="Henrissat B."/>
            <person name="Morin E."/>
            <person name="Kohler A."/>
            <person name="Barry K."/>
            <person name="LaButti K."/>
            <person name="Morin E."/>
            <person name="Salamov A."/>
            <person name="Lipzen A."/>
            <person name="Mereny Z."/>
            <person name="Hegedus B."/>
            <person name="Baldrian P."/>
            <person name="Stursova M."/>
            <person name="Weitz H."/>
            <person name="Taylor A."/>
            <person name="Grigoriev I.V."/>
            <person name="Nagy L.G."/>
            <person name="Martin F."/>
            <person name="Kauserud H."/>
        </authorList>
    </citation>
    <scope>NUCLEOTIDE SEQUENCE</scope>
    <source>
        <strain evidence="4">CBHHK173m</strain>
    </source>
</reference>
<protein>
    <submittedName>
        <fullName evidence="4">Glycoside hydrolase family 78 protein</fullName>
    </submittedName>
</protein>
<dbReference type="Gene3D" id="2.60.420.10">
    <property type="entry name" value="Maltose phosphorylase, domain 3"/>
    <property type="match status" value="1"/>
</dbReference>
<feature type="domain" description="Alpha-L-rhamnosidase C-terminal" evidence="3">
    <location>
        <begin position="582"/>
        <end position="643"/>
    </location>
</feature>
<dbReference type="SUPFAM" id="SSF48208">
    <property type="entry name" value="Six-hairpin glycosidases"/>
    <property type="match status" value="1"/>
</dbReference>
<dbReference type="AlphaFoldDB" id="A0AAD6TWZ3"/>
<dbReference type="GO" id="GO:0005975">
    <property type="term" value="P:carbohydrate metabolic process"/>
    <property type="evidence" value="ECO:0007669"/>
    <property type="project" value="InterPro"/>
</dbReference>
<dbReference type="PANTHER" id="PTHR34987">
    <property type="entry name" value="C, PUTATIVE (AFU_ORTHOLOGUE AFUA_3G02880)-RELATED"/>
    <property type="match status" value="1"/>
</dbReference>
<name>A0AAD6TWZ3_9AGAR</name>
<feature type="chain" id="PRO_5042128192" evidence="1">
    <location>
        <begin position="18"/>
        <end position="666"/>
    </location>
</feature>
<dbReference type="Gene3D" id="1.50.10.10">
    <property type="match status" value="1"/>
</dbReference>
<keyword evidence="5" id="KW-1185">Reference proteome</keyword>
<accession>A0AAD6TWZ3</accession>
<evidence type="ECO:0000259" key="3">
    <source>
        <dbReference type="Pfam" id="PF17390"/>
    </source>
</evidence>
<organism evidence="4 5">
    <name type="scientific">Mycena belliarum</name>
    <dbReference type="NCBI Taxonomy" id="1033014"/>
    <lineage>
        <taxon>Eukaryota</taxon>
        <taxon>Fungi</taxon>
        <taxon>Dikarya</taxon>
        <taxon>Basidiomycota</taxon>
        <taxon>Agaricomycotina</taxon>
        <taxon>Agaricomycetes</taxon>
        <taxon>Agaricomycetidae</taxon>
        <taxon>Agaricales</taxon>
        <taxon>Marasmiineae</taxon>
        <taxon>Mycenaceae</taxon>
        <taxon>Mycena</taxon>
    </lineage>
</organism>
<comment type="caution">
    <text evidence="4">The sequence shown here is derived from an EMBL/GenBank/DDBJ whole genome shotgun (WGS) entry which is preliminary data.</text>
</comment>
<dbReference type="PANTHER" id="PTHR34987:SF6">
    <property type="entry name" value="ALPHA-L-RHAMNOSIDASE SIX-HAIRPIN GLYCOSIDASE DOMAIN-CONTAINING PROTEIN"/>
    <property type="match status" value="1"/>
</dbReference>
<sequence>MLLGASSLLLSITLCAGLAPKGPWDAFNYAPASKIVRPVSVRSTHGSVSGALRLVKDANAKATLTGNSSYVVLDWGKEVGGILSLTINDATPASQFSLSFTESPQFINPDRSDDSCHSTAAGDGDGVQSFRAPLTKGLLTQTIGQQRGGFRFLTIVSNSADPLTISNISLAITFMPHWDDLRAYPGYFFAPDPGFHDVDFLTKLWYAGAYTVQTNTIDAHEARLQPCPAAGGWANNASGGPVEGPILVDGAKRDRNIWPGDCGISTHTELVSLNDLLPTKNALTVMYTTQDPATGALHYSGPPINAVGSDTYIAWSLIGTHNYFLYTGDLAFVQTVWANYTRALGFLERQVDATGLADVPAAFQNDWGRDGGAGHNSAFNALLYRTLVTASDLAAHLGDSDLAAAYLANATSVKAAYNTLLWDADAGLFRDNDSPSSIHPQDGNSLAVVFNLTTSDAQNKAISAGLTQFWTPIGPLSPELNDTIIPFVGGFEVQAHFIAGQGERAIDLLEKEWGYMLYTNLSVQSTLLEGFTANGSLGYRAAAGYDFDHSYTSHAHGWSTGPTPALTFYLLGIQLTSAQGATWSIAPVLSGLPSAEGGIETGLGAFRVKWEVRGKVLRLALETPVGTGGVVTLPGTGAMTVNGDARASAGNSVELKGGKHVLTRQM</sequence>
<dbReference type="Pfam" id="PF17389">
    <property type="entry name" value="Bac_rhamnosid6H"/>
    <property type="match status" value="1"/>
</dbReference>
<feature type="signal peptide" evidence="1">
    <location>
        <begin position="1"/>
        <end position="17"/>
    </location>
</feature>